<keyword evidence="2" id="KW-0963">Cytoplasm</keyword>
<dbReference type="AlphaFoldDB" id="A0A8J6L568"/>
<reference evidence="7" key="1">
    <citation type="journal article" date="2020" name="J Insects Food Feed">
        <title>The yellow mealworm (Tenebrio molitor) genome: a resource for the emerging insects as food and feed industry.</title>
        <authorList>
            <person name="Eriksson T."/>
            <person name="Andere A."/>
            <person name="Kelstrup H."/>
            <person name="Emery V."/>
            <person name="Picard C."/>
        </authorList>
    </citation>
    <scope>NUCLEOTIDE SEQUENCE</scope>
    <source>
        <strain evidence="7">Stoneville</strain>
        <tissue evidence="7">Whole head</tissue>
    </source>
</reference>
<dbReference type="InterPro" id="IPR051877">
    <property type="entry name" value="Centriole_BasalBody_StrucProt"/>
</dbReference>
<comment type="subcellular location">
    <subcellularLocation>
        <location evidence="1">Cytoplasm</location>
        <location evidence="1">Cytoskeleton</location>
        <location evidence="1">Microtubule organizing center</location>
        <location evidence="1">Centrosome</location>
        <location evidence="1">Centriole</location>
    </subcellularLocation>
</comment>
<feature type="coiled-coil region" evidence="5">
    <location>
        <begin position="186"/>
        <end position="228"/>
    </location>
</feature>
<dbReference type="GO" id="GO:0005814">
    <property type="term" value="C:centriole"/>
    <property type="evidence" value="ECO:0007669"/>
    <property type="project" value="UniProtKB-SubCell"/>
</dbReference>
<feature type="coiled-coil region" evidence="5">
    <location>
        <begin position="89"/>
        <end position="148"/>
    </location>
</feature>
<keyword evidence="3" id="KW-0206">Cytoskeleton</keyword>
<feature type="compositionally biased region" description="Polar residues" evidence="6">
    <location>
        <begin position="402"/>
        <end position="413"/>
    </location>
</feature>
<reference evidence="7" key="2">
    <citation type="submission" date="2021-08" db="EMBL/GenBank/DDBJ databases">
        <authorList>
            <person name="Eriksson T."/>
        </authorList>
    </citation>
    <scope>NUCLEOTIDE SEQUENCE</scope>
    <source>
        <strain evidence="7">Stoneville</strain>
        <tissue evidence="7">Whole head</tissue>
    </source>
</reference>
<feature type="compositionally biased region" description="Polar residues" evidence="6">
    <location>
        <begin position="453"/>
        <end position="467"/>
    </location>
</feature>
<dbReference type="EMBL" id="JABDTM020026805">
    <property type="protein sequence ID" value="KAH0811434.1"/>
    <property type="molecule type" value="Genomic_DNA"/>
</dbReference>
<evidence type="ECO:0000256" key="3">
    <source>
        <dbReference type="ARBA" id="ARBA00023212"/>
    </source>
</evidence>
<comment type="caution">
    <text evidence="7">The sequence shown here is derived from an EMBL/GenBank/DDBJ whole genome shotgun (WGS) entry which is preliminary data.</text>
</comment>
<evidence type="ECO:0000256" key="5">
    <source>
        <dbReference type="SAM" id="Coils"/>
    </source>
</evidence>
<evidence type="ECO:0000256" key="6">
    <source>
        <dbReference type="SAM" id="MobiDB-lite"/>
    </source>
</evidence>
<dbReference type="SUPFAM" id="SSF57997">
    <property type="entry name" value="Tropomyosin"/>
    <property type="match status" value="1"/>
</dbReference>
<evidence type="ECO:0000256" key="1">
    <source>
        <dbReference type="ARBA" id="ARBA00004114"/>
    </source>
</evidence>
<comment type="similarity">
    <text evidence="4">Belongs to the CEP135/TSGA10 family.</text>
</comment>
<feature type="coiled-coil region" evidence="5">
    <location>
        <begin position="601"/>
        <end position="779"/>
    </location>
</feature>
<keyword evidence="8" id="KW-1185">Reference proteome</keyword>
<organism evidence="7 8">
    <name type="scientific">Tenebrio molitor</name>
    <name type="common">Yellow mealworm beetle</name>
    <dbReference type="NCBI Taxonomy" id="7067"/>
    <lineage>
        <taxon>Eukaryota</taxon>
        <taxon>Metazoa</taxon>
        <taxon>Ecdysozoa</taxon>
        <taxon>Arthropoda</taxon>
        <taxon>Hexapoda</taxon>
        <taxon>Insecta</taxon>
        <taxon>Pterygota</taxon>
        <taxon>Neoptera</taxon>
        <taxon>Endopterygota</taxon>
        <taxon>Coleoptera</taxon>
        <taxon>Polyphaga</taxon>
        <taxon>Cucujiformia</taxon>
        <taxon>Tenebrionidae</taxon>
        <taxon>Tenebrio</taxon>
    </lineage>
</organism>
<evidence type="ECO:0000256" key="2">
    <source>
        <dbReference type="ARBA" id="ARBA00022490"/>
    </source>
</evidence>
<keyword evidence="5" id="KW-0175">Coiled coil</keyword>
<accession>A0A8J6L568</accession>
<dbReference type="Proteomes" id="UP000719412">
    <property type="component" value="Unassembled WGS sequence"/>
</dbReference>
<dbReference type="PANTHER" id="PTHR20544">
    <property type="entry name" value="CENTROSOMAL PROTEIN CEP135"/>
    <property type="match status" value="1"/>
</dbReference>
<proteinExistence type="inferred from homology"/>
<feature type="region of interest" description="Disordered" evidence="6">
    <location>
        <begin position="397"/>
        <end position="467"/>
    </location>
</feature>
<evidence type="ECO:0000256" key="4">
    <source>
        <dbReference type="ARBA" id="ARBA00038123"/>
    </source>
</evidence>
<evidence type="ECO:0000313" key="7">
    <source>
        <dbReference type="EMBL" id="KAH0811434.1"/>
    </source>
</evidence>
<evidence type="ECO:0008006" key="9">
    <source>
        <dbReference type="Google" id="ProtNLM"/>
    </source>
</evidence>
<sequence>MEFKVKKVRQELDELGYYQSFTSESVPLIEKLVADLKTTTESLQKYMKIAQNAIEERDNLQLGAEPYKCDNARLVKECNDLHLTFLQYKEQNEKIQKDLKRRLELLKSENLDCHSEREVLKNRVKEDIKKLKEQNLQLMEENEMLQCQMSNRDKEIRRLSALLEGGRPLHAIKKDCCCNKGSHDGISTMQEEVNKILQEKHVLENRLKESLAKQHEAMKRALHLAERNKLLEKEMKDIDHLALAVEAECNNTVKNNTEKVNRLQDRMHESVIQIQALERENVQLKQDKQELSAELDAVIVEKRHLQTVLETSLEEKKRLTDRINNFTIIEHDLNMEIDRLTRLSGEQKRKIAELECSLVSEKVEQKTRMIEESQALQRAPSVQNNGSRLKNRLFEVCDEQDQTSPQRTISVQKTGGRIINRIQSPNASPSRAKNKPKKKTSSKRPSKSESPTILPQPSLQVPANTPQDTAAGSARCCNCHCESCSSSKHLKELLDKELEYREQQAVRCVENLKSEKDYYMREYHKMLEQMKNFPSRSSSGSKSDKTSDLLQKLAEKEQTVAHLEQENKVLSKEKFNLLSRLESTRDFPDSSVDGPCLKPNCKRIERERDLLRADIERLEEERDSLKYKLQNLSESQITDQDRLQRRLMEAEDQIHKLEQERRELMQNQGTRRATLDTLEAQCDTLKDQLRIAQNELTQQRALYTQLKTLHEQTDRSLSDTQSKLAQAEAELAGALDNLRKRDHDRGTVSKEVDMLKNDIQIMKSQLAQIDQEKDELLVRQSGGVFVEVCSNDRFQVALDDKTEKLATMEHDLRSRDKTIASLESMLNELKKKLR</sequence>
<feature type="coiled-coil region" evidence="5">
    <location>
        <begin position="260"/>
        <end position="301"/>
    </location>
</feature>
<protein>
    <recommendedName>
        <fullName evidence="9">Centrosomal protein of 135 kDa</fullName>
    </recommendedName>
</protein>
<dbReference type="PANTHER" id="PTHR20544:SF0">
    <property type="entry name" value="NUCLEOPROTEIN TPR_MLP1 DOMAIN-CONTAINING PROTEIN"/>
    <property type="match status" value="1"/>
</dbReference>
<feature type="coiled-coil region" evidence="5">
    <location>
        <begin position="509"/>
        <end position="573"/>
    </location>
</feature>
<gene>
    <name evidence="7" type="ORF">GEV33_011356</name>
</gene>
<evidence type="ECO:0000313" key="8">
    <source>
        <dbReference type="Proteomes" id="UP000719412"/>
    </source>
</evidence>
<name>A0A8J6L568_TENMO</name>
<feature type="compositionally biased region" description="Basic residues" evidence="6">
    <location>
        <begin position="432"/>
        <end position="445"/>
    </location>
</feature>